<feature type="compositionally biased region" description="Pro residues" evidence="4">
    <location>
        <begin position="35"/>
        <end position="44"/>
    </location>
</feature>
<evidence type="ECO:0000313" key="5">
    <source>
        <dbReference type="EMBL" id="KAK4370585.1"/>
    </source>
</evidence>
<dbReference type="PANTHER" id="PTHR13091">
    <property type="entry name" value="AMPLIFIED IN BREAST CANCER 2-RELATED"/>
    <property type="match status" value="1"/>
</dbReference>
<dbReference type="PANTHER" id="PTHR13091:SF0">
    <property type="entry name" value="NONSENSE-MEDIATED MRNA DECAY FACTOR SMG8"/>
    <property type="match status" value="1"/>
</dbReference>
<dbReference type="EMBL" id="JAVYJV010000005">
    <property type="protein sequence ID" value="KAK4370585.1"/>
    <property type="molecule type" value="Genomic_DNA"/>
</dbReference>
<dbReference type="InterPro" id="IPR019354">
    <property type="entry name" value="SMG8-like"/>
</dbReference>
<sequence length="194" mass="22054">MDSSKPNPQSMRVLIRPPIPLSHSQTSSLPHTHPQVPPLPPHPSPSTSSDASAQNGVVAVGFIGKRHDDVAYLMNRIIDSNVFGSGGLDRPIFVDDKPDFSVTYDMKSWFECRNISYYNNEEKGILFFQFASIRCPLMEGNLESKMGFDSLLEDYEFGDLQAMLFMFSGRNLCGQNGYFVRRYLRFVPWLYIKD</sequence>
<dbReference type="GO" id="GO:0000184">
    <property type="term" value="P:nuclear-transcribed mRNA catabolic process, nonsense-mediated decay"/>
    <property type="evidence" value="ECO:0007669"/>
    <property type="project" value="UniProtKB-KW"/>
</dbReference>
<name>A0AAE1VSD5_9SOLA</name>
<feature type="region of interest" description="Disordered" evidence="4">
    <location>
        <begin position="1"/>
        <end position="52"/>
    </location>
</feature>
<reference evidence="5" key="1">
    <citation type="submission" date="2023-12" db="EMBL/GenBank/DDBJ databases">
        <title>Genome assembly of Anisodus tanguticus.</title>
        <authorList>
            <person name="Wang Y.-J."/>
        </authorList>
    </citation>
    <scope>NUCLEOTIDE SEQUENCE</scope>
    <source>
        <strain evidence="5">KB-2021</strain>
        <tissue evidence="5">Leaf</tissue>
    </source>
</reference>
<dbReference type="AlphaFoldDB" id="A0AAE1VSD5"/>
<evidence type="ECO:0000313" key="6">
    <source>
        <dbReference type="Proteomes" id="UP001291623"/>
    </source>
</evidence>
<proteinExistence type="inferred from homology"/>
<keyword evidence="2" id="KW-0866">Nonsense-mediated mRNA decay</keyword>
<accession>A0AAE1VSD5</accession>
<evidence type="ECO:0000256" key="1">
    <source>
        <dbReference type="ARBA" id="ARBA00006443"/>
    </source>
</evidence>
<evidence type="ECO:0000256" key="4">
    <source>
        <dbReference type="SAM" id="MobiDB-lite"/>
    </source>
</evidence>
<evidence type="ECO:0000256" key="2">
    <source>
        <dbReference type="ARBA" id="ARBA00023161"/>
    </source>
</evidence>
<evidence type="ECO:0000256" key="3">
    <source>
        <dbReference type="ARBA" id="ARBA00029509"/>
    </source>
</evidence>
<organism evidence="5 6">
    <name type="scientific">Anisodus tanguticus</name>
    <dbReference type="NCBI Taxonomy" id="243964"/>
    <lineage>
        <taxon>Eukaryota</taxon>
        <taxon>Viridiplantae</taxon>
        <taxon>Streptophyta</taxon>
        <taxon>Embryophyta</taxon>
        <taxon>Tracheophyta</taxon>
        <taxon>Spermatophyta</taxon>
        <taxon>Magnoliopsida</taxon>
        <taxon>eudicotyledons</taxon>
        <taxon>Gunneridae</taxon>
        <taxon>Pentapetalae</taxon>
        <taxon>asterids</taxon>
        <taxon>lamiids</taxon>
        <taxon>Solanales</taxon>
        <taxon>Solanaceae</taxon>
        <taxon>Solanoideae</taxon>
        <taxon>Hyoscyameae</taxon>
        <taxon>Anisodus</taxon>
    </lineage>
</organism>
<dbReference type="Proteomes" id="UP001291623">
    <property type="component" value="Unassembled WGS sequence"/>
</dbReference>
<keyword evidence="6" id="KW-1185">Reference proteome</keyword>
<feature type="compositionally biased region" description="Polar residues" evidence="4">
    <location>
        <begin position="1"/>
        <end position="10"/>
    </location>
</feature>
<comment type="similarity">
    <text evidence="1">Belongs to the SMG8 family.</text>
</comment>
<gene>
    <name evidence="5" type="ORF">RND71_010060</name>
</gene>
<comment type="caution">
    <text evidence="5">The sequence shown here is derived from an EMBL/GenBank/DDBJ whole genome shotgun (WGS) entry which is preliminary data.</text>
</comment>
<protein>
    <recommendedName>
        <fullName evidence="3">Nonsense-mediated mRNA decay factor SMG8</fullName>
    </recommendedName>
</protein>